<dbReference type="AlphaFoldDB" id="U4QIE7"/>
<dbReference type="InterPro" id="IPR046348">
    <property type="entry name" value="SIS_dom_sf"/>
</dbReference>
<dbReference type="Pfam" id="PF01380">
    <property type="entry name" value="SIS"/>
    <property type="match status" value="1"/>
</dbReference>
<dbReference type="InterPro" id="IPR036388">
    <property type="entry name" value="WH-like_DNA-bd_sf"/>
</dbReference>
<dbReference type="Gene3D" id="3.40.50.10490">
    <property type="entry name" value="Glucose-6-phosphate isomerase like protein, domain 1"/>
    <property type="match status" value="1"/>
</dbReference>
<dbReference type="PROSITE" id="PS51071">
    <property type="entry name" value="HTH_RPIR"/>
    <property type="match status" value="1"/>
</dbReference>
<dbReference type="InterPro" id="IPR001347">
    <property type="entry name" value="SIS_dom"/>
</dbReference>
<proteinExistence type="predicted"/>
<evidence type="ECO:0000313" key="3">
    <source>
        <dbReference type="EMBL" id="CDI12181.1"/>
    </source>
</evidence>
<dbReference type="Pfam" id="PF01418">
    <property type="entry name" value="HTH_6"/>
    <property type="match status" value="1"/>
</dbReference>
<dbReference type="Proteomes" id="UP000016944">
    <property type="component" value="Plasmid IRBL74_p"/>
</dbReference>
<dbReference type="EMBL" id="HG518324">
    <property type="protein sequence ID" value="CDI12181.1"/>
    <property type="molecule type" value="Genomic_DNA"/>
</dbReference>
<dbReference type="InterPro" id="IPR009057">
    <property type="entry name" value="Homeodomain-like_sf"/>
</dbReference>
<dbReference type="PANTHER" id="PTHR30514:SF18">
    <property type="entry name" value="RPIR-FAMILY TRANSCRIPTIONAL REGULATOR"/>
    <property type="match status" value="1"/>
</dbReference>
<name>U4QIE7_9HYPH</name>
<dbReference type="InterPro" id="IPR047640">
    <property type="entry name" value="RpiR-like"/>
</dbReference>
<dbReference type="PROSITE" id="PS51464">
    <property type="entry name" value="SIS"/>
    <property type="match status" value="1"/>
</dbReference>
<evidence type="ECO:0000259" key="2">
    <source>
        <dbReference type="PROSITE" id="PS51464"/>
    </source>
</evidence>
<evidence type="ECO:0000313" key="4">
    <source>
        <dbReference type="Proteomes" id="UP000016944"/>
    </source>
</evidence>
<keyword evidence="3" id="KW-0614">Plasmid</keyword>
<dbReference type="HOGENOM" id="CLU_055769_1_3_5"/>
<geneLocation type="plasmid" evidence="3 4">
    <name>IRBL74_p</name>
</geneLocation>
<dbReference type="InterPro" id="IPR000281">
    <property type="entry name" value="HTH_RpiR"/>
</dbReference>
<dbReference type="SUPFAM" id="SSF46689">
    <property type="entry name" value="Homeodomain-like"/>
    <property type="match status" value="1"/>
</dbReference>
<dbReference type="Gene3D" id="1.10.10.10">
    <property type="entry name" value="Winged helix-like DNA-binding domain superfamily/Winged helix DNA-binding domain"/>
    <property type="match status" value="1"/>
</dbReference>
<feature type="domain" description="HTH rpiR-type" evidence="1">
    <location>
        <begin position="19"/>
        <end position="95"/>
    </location>
</feature>
<dbReference type="GO" id="GO:0003700">
    <property type="term" value="F:DNA-binding transcription factor activity"/>
    <property type="evidence" value="ECO:0007669"/>
    <property type="project" value="InterPro"/>
</dbReference>
<dbReference type="SUPFAM" id="SSF53697">
    <property type="entry name" value="SIS domain"/>
    <property type="match status" value="1"/>
</dbReference>
<dbReference type="PANTHER" id="PTHR30514">
    <property type="entry name" value="GLUCOKINASE"/>
    <property type="match status" value="1"/>
</dbReference>
<protein>
    <submittedName>
        <fullName evidence="3">RpiR family transcriptional regulator</fullName>
    </submittedName>
</protein>
<dbReference type="GO" id="GO:1901135">
    <property type="term" value="P:carbohydrate derivative metabolic process"/>
    <property type="evidence" value="ECO:0007669"/>
    <property type="project" value="InterPro"/>
</dbReference>
<dbReference type="RefSeq" id="WP_022557480.1">
    <property type="nucleotide sequence ID" value="NC_022536.1"/>
</dbReference>
<dbReference type="KEGG" id="rir:BN877_p0460"/>
<accession>U4QIE7</accession>
<dbReference type="GO" id="GO:0003677">
    <property type="term" value="F:DNA binding"/>
    <property type="evidence" value="ECO:0007669"/>
    <property type="project" value="InterPro"/>
</dbReference>
<organism evidence="3 4">
    <name type="scientific">Agrobacterium pusense</name>
    <dbReference type="NCBI Taxonomy" id="648995"/>
    <lineage>
        <taxon>Bacteria</taxon>
        <taxon>Pseudomonadati</taxon>
        <taxon>Pseudomonadota</taxon>
        <taxon>Alphaproteobacteria</taxon>
        <taxon>Hyphomicrobiales</taxon>
        <taxon>Rhizobiaceae</taxon>
        <taxon>Rhizobium/Agrobacterium group</taxon>
        <taxon>Agrobacterium</taxon>
    </lineage>
</organism>
<gene>
    <name evidence="3" type="ORF">BN877_p0460</name>
</gene>
<reference evidence="3 4" key="1">
    <citation type="journal article" date="2013" name="Genome Announc.">
        <title>Complete Genome Sequence of the Sesbania Symbiont and Rice Growth-Promoting Endophyte Rhizobium sp. Strain IRBG74.</title>
        <authorList>
            <person name="Crook M.B."/>
            <person name="Mitra S."/>
            <person name="Ane J.M."/>
            <person name="Sadowsky M.J."/>
            <person name="Gyaneshwar P."/>
        </authorList>
    </citation>
    <scope>NUCLEOTIDE SEQUENCE [LARGE SCALE GENOMIC DNA]</scope>
    <source>
        <strain evidence="3 4">IRBG74</strain>
        <plasmid evidence="4">IRBL74_p</plasmid>
    </source>
</reference>
<dbReference type="PATRIC" id="fig|424182.3.peg.5171"/>
<feature type="domain" description="SIS" evidence="2">
    <location>
        <begin position="144"/>
        <end position="281"/>
    </location>
</feature>
<dbReference type="GO" id="GO:0097367">
    <property type="term" value="F:carbohydrate derivative binding"/>
    <property type="evidence" value="ECO:0007669"/>
    <property type="project" value="InterPro"/>
</dbReference>
<sequence>MPEKSDQRGQSTSAPEDFENLSARIRARYISLPKRLAAIARYVLDSPDDVALNSATDIAAAAHVTPSALIRFAQLFGYDGFAAVQAIARDALRQKVSGRPGRNDPQAVERNGRPDDRFFGRAIDACHHVLDDLLSAVKTRDVQIAARIIAGANCMFVIGRASAFPVAVAMEHVLVRSKIKTIPVTDLTGGEAQLTCAAPGDAAIVIACGADADQIAGLAATLVQQGVPVIAMTDKSLSCLAELASVHLILPSTETNDTLMSIAGIALGELLASSVSLLRNGNRCLT</sequence>
<evidence type="ECO:0000259" key="1">
    <source>
        <dbReference type="PROSITE" id="PS51071"/>
    </source>
</evidence>